<evidence type="ECO:0000256" key="2">
    <source>
        <dbReference type="ARBA" id="ARBA00005466"/>
    </source>
</evidence>
<dbReference type="InterPro" id="IPR006094">
    <property type="entry name" value="Oxid_FAD_bind_N"/>
</dbReference>
<dbReference type="Pfam" id="PF01565">
    <property type="entry name" value="FAD_binding_4"/>
    <property type="match status" value="1"/>
</dbReference>
<feature type="signal peptide" evidence="6">
    <location>
        <begin position="1"/>
        <end position="17"/>
    </location>
</feature>
<keyword evidence="4" id="KW-0274">FAD</keyword>
<accession>A0ABP0KQL6</accession>
<evidence type="ECO:0000256" key="1">
    <source>
        <dbReference type="ARBA" id="ARBA00001974"/>
    </source>
</evidence>
<keyword evidence="9" id="KW-1185">Reference proteome</keyword>
<name>A0ABP0KQL6_9DINO</name>
<feature type="domain" description="FAD-binding PCMH-type" evidence="7">
    <location>
        <begin position="94"/>
        <end position="268"/>
    </location>
</feature>
<dbReference type="InterPro" id="IPR036318">
    <property type="entry name" value="FAD-bd_PCMH-like_sf"/>
</dbReference>
<keyword evidence="5" id="KW-0560">Oxidoreductase</keyword>
<dbReference type="SUPFAM" id="SSF56176">
    <property type="entry name" value="FAD-binding/transporter-associated domain-like"/>
    <property type="match status" value="1"/>
</dbReference>
<reference evidence="8 9" key="1">
    <citation type="submission" date="2024-02" db="EMBL/GenBank/DDBJ databases">
        <authorList>
            <person name="Chen Y."/>
            <person name="Shah S."/>
            <person name="Dougan E. K."/>
            <person name="Thang M."/>
            <person name="Chan C."/>
        </authorList>
    </citation>
    <scope>NUCLEOTIDE SEQUENCE [LARGE SCALE GENOMIC DNA]</scope>
</reference>
<keyword evidence="3" id="KW-0285">Flavoprotein</keyword>
<evidence type="ECO:0000259" key="7">
    <source>
        <dbReference type="PROSITE" id="PS51387"/>
    </source>
</evidence>
<dbReference type="PROSITE" id="PS00862">
    <property type="entry name" value="OX2_COVAL_FAD"/>
    <property type="match status" value="1"/>
</dbReference>
<keyword evidence="6" id="KW-0732">Signal</keyword>
<comment type="similarity">
    <text evidence="2">Belongs to the oxygen-dependent FAD-linked oxidoreductase family.</text>
</comment>
<evidence type="ECO:0000256" key="3">
    <source>
        <dbReference type="ARBA" id="ARBA00022630"/>
    </source>
</evidence>
<gene>
    <name evidence="8" type="ORF">SCF082_LOCUS18373</name>
</gene>
<evidence type="ECO:0000256" key="4">
    <source>
        <dbReference type="ARBA" id="ARBA00022827"/>
    </source>
</evidence>
<evidence type="ECO:0000313" key="9">
    <source>
        <dbReference type="Proteomes" id="UP001642464"/>
    </source>
</evidence>
<dbReference type="InterPro" id="IPR016166">
    <property type="entry name" value="FAD-bd_PCMH"/>
</dbReference>
<proteinExistence type="inferred from homology"/>
<dbReference type="PANTHER" id="PTHR42973:SF39">
    <property type="entry name" value="FAD-BINDING PCMH-TYPE DOMAIN-CONTAINING PROTEIN"/>
    <property type="match status" value="1"/>
</dbReference>
<dbReference type="PANTHER" id="PTHR42973">
    <property type="entry name" value="BINDING OXIDOREDUCTASE, PUTATIVE (AFU_ORTHOLOGUE AFUA_1G17690)-RELATED"/>
    <property type="match status" value="1"/>
</dbReference>
<evidence type="ECO:0000256" key="6">
    <source>
        <dbReference type="SAM" id="SignalP"/>
    </source>
</evidence>
<dbReference type="EMBL" id="CAXAMM010012259">
    <property type="protein sequence ID" value="CAK9028458.1"/>
    <property type="molecule type" value="Genomic_DNA"/>
</dbReference>
<comment type="cofactor">
    <cofactor evidence="1">
        <name>FAD</name>
        <dbReference type="ChEBI" id="CHEBI:57692"/>
    </cofactor>
</comment>
<organism evidence="8 9">
    <name type="scientific">Durusdinium trenchii</name>
    <dbReference type="NCBI Taxonomy" id="1381693"/>
    <lineage>
        <taxon>Eukaryota</taxon>
        <taxon>Sar</taxon>
        <taxon>Alveolata</taxon>
        <taxon>Dinophyceae</taxon>
        <taxon>Suessiales</taxon>
        <taxon>Symbiodiniaceae</taxon>
        <taxon>Durusdinium</taxon>
    </lineage>
</organism>
<sequence>MMFFAAAFLAAWSLVTATCAGECPSGGEEDAVEMLQAHLTHEGRLHEDAEIRGAGLTDDPLCEILRNATWPTGRVLCGDAQMQTYGWDVYNQECAGLTPRFLLEPQTVQDVQTAVKFAREHQVNISFRGSGHTYDCVAFKAGSLNIDLRTLGSNVTISYSGGSATAKMEPGVNFAKMFATLPSTLSFTHGTCESVGVMGYTLHGGWGATTSTWANESIVEIEVITADGELRTLNAANQGNEAKLWDAMHVAASSFGIVTNLTIQLFNHSERSFWFLPVLNSFDYLLSVLPDETSFGWIGLARWDSVFYQKNTILGSGWFLQIVLKDDSMWTKAKAVAWIMSKLIIIGITYQSPYSFPSSAETWDLGRYPFQTASVFTRFYPRTEIRGAAKLLEGFFAQHAADCRYNLGPIQGTAPRLPLVTVECNTPSSAELLKQFVKENSNVLQPNRPGSGYINLPLDGSSSYRQAYFPQYAQLSATKCIWDPTDFFFLENGIHPSGCDSARAEPVKK</sequence>
<dbReference type="InterPro" id="IPR006093">
    <property type="entry name" value="Oxy_OxRdtase_FAD_BS"/>
</dbReference>
<comment type="caution">
    <text evidence="8">The sequence shown here is derived from an EMBL/GenBank/DDBJ whole genome shotgun (WGS) entry which is preliminary data.</text>
</comment>
<dbReference type="Gene3D" id="3.30.465.10">
    <property type="match status" value="1"/>
</dbReference>
<dbReference type="PROSITE" id="PS51387">
    <property type="entry name" value="FAD_PCMH"/>
    <property type="match status" value="1"/>
</dbReference>
<dbReference type="InterPro" id="IPR016169">
    <property type="entry name" value="FAD-bd_PCMH_sub2"/>
</dbReference>
<feature type="chain" id="PRO_5047396506" evidence="6">
    <location>
        <begin position="18"/>
        <end position="509"/>
    </location>
</feature>
<evidence type="ECO:0000313" key="8">
    <source>
        <dbReference type="EMBL" id="CAK9028458.1"/>
    </source>
</evidence>
<protein>
    <submittedName>
        <fullName evidence="8">VAO-type flavoprotein oxidase VAO615</fullName>
    </submittedName>
</protein>
<evidence type="ECO:0000256" key="5">
    <source>
        <dbReference type="ARBA" id="ARBA00023002"/>
    </source>
</evidence>
<dbReference type="Proteomes" id="UP001642464">
    <property type="component" value="Unassembled WGS sequence"/>
</dbReference>
<dbReference type="InterPro" id="IPR050416">
    <property type="entry name" value="FAD-linked_Oxidoreductase"/>
</dbReference>